<accession>A0AAD8JPF6</accession>
<dbReference type="InterPro" id="IPR012474">
    <property type="entry name" value="Frigida"/>
</dbReference>
<gene>
    <name evidence="11" type="ORF">QVD17_38739</name>
</gene>
<dbReference type="Pfam" id="PF07899">
    <property type="entry name" value="Frigida"/>
    <property type="match status" value="3"/>
</dbReference>
<dbReference type="Gene3D" id="3.80.10.10">
    <property type="entry name" value="Ribonuclease Inhibitor"/>
    <property type="match status" value="1"/>
</dbReference>
<dbReference type="PANTHER" id="PTHR31791:SF49">
    <property type="entry name" value="INACTIVE PROTEIN FRIGIDA"/>
    <property type="match status" value="1"/>
</dbReference>
<dbReference type="Proteomes" id="UP001229421">
    <property type="component" value="Unassembled WGS sequence"/>
</dbReference>
<evidence type="ECO:0000256" key="8">
    <source>
        <dbReference type="ARBA" id="ARBA00023242"/>
    </source>
</evidence>
<proteinExistence type="inferred from homology"/>
<dbReference type="FunFam" id="3.80.10.10:FF:000026">
    <property type="entry name" value="U2 small nuclear ribonucleoprotein A"/>
    <property type="match status" value="1"/>
</dbReference>
<keyword evidence="12" id="KW-1185">Reference proteome</keyword>
<feature type="region of interest" description="Disordered" evidence="10">
    <location>
        <begin position="1567"/>
        <end position="1590"/>
    </location>
</feature>
<evidence type="ECO:0000313" key="12">
    <source>
        <dbReference type="Proteomes" id="UP001229421"/>
    </source>
</evidence>
<evidence type="ECO:0000256" key="1">
    <source>
        <dbReference type="ARBA" id="ARBA00004123"/>
    </source>
</evidence>
<keyword evidence="4" id="KW-0433">Leucine-rich repeat</keyword>
<evidence type="ECO:0000313" key="11">
    <source>
        <dbReference type="EMBL" id="KAK1407128.1"/>
    </source>
</evidence>
<dbReference type="EMBL" id="JAUHHV010000011">
    <property type="protein sequence ID" value="KAK1407128.1"/>
    <property type="molecule type" value="Genomic_DNA"/>
</dbReference>
<comment type="subcellular location">
    <subcellularLocation>
        <location evidence="1">Nucleus</location>
    </subcellularLocation>
</comment>
<feature type="compositionally biased region" description="Low complexity" evidence="10">
    <location>
        <begin position="1971"/>
        <end position="1987"/>
    </location>
</feature>
<dbReference type="Pfam" id="PF14580">
    <property type="entry name" value="LRR_9"/>
    <property type="match status" value="1"/>
</dbReference>
<evidence type="ECO:0000256" key="3">
    <source>
        <dbReference type="ARBA" id="ARBA00022473"/>
    </source>
</evidence>
<dbReference type="InterPro" id="IPR032675">
    <property type="entry name" value="LRR_dom_sf"/>
</dbReference>
<dbReference type="GO" id="GO:0009908">
    <property type="term" value="P:flower development"/>
    <property type="evidence" value="ECO:0007669"/>
    <property type="project" value="UniProtKB-KW"/>
</dbReference>
<evidence type="ECO:0000256" key="4">
    <source>
        <dbReference type="ARBA" id="ARBA00022614"/>
    </source>
</evidence>
<keyword evidence="6" id="KW-0221">Differentiation</keyword>
<feature type="compositionally biased region" description="Basic and acidic residues" evidence="10">
    <location>
        <begin position="554"/>
        <end position="563"/>
    </location>
</feature>
<reference evidence="11" key="1">
    <citation type="journal article" date="2023" name="bioRxiv">
        <title>Improved chromosome-level genome assembly for marigold (Tagetes erecta).</title>
        <authorList>
            <person name="Jiang F."/>
            <person name="Yuan L."/>
            <person name="Wang S."/>
            <person name="Wang H."/>
            <person name="Xu D."/>
            <person name="Wang A."/>
            <person name="Fan W."/>
        </authorList>
    </citation>
    <scope>NUCLEOTIDE SEQUENCE</scope>
    <source>
        <strain evidence="11">WSJ</strain>
        <tissue evidence="11">Leaf</tissue>
    </source>
</reference>
<evidence type="ECO:0000256" key="2">
    <source>
        <dbReference type="ARBA" id="ARBA00008956"/>
    </source>
</evidence>
<dbReference type="PROSITE" id="PS51450">
    <property type="entry name" value="LRR"/>
    <property type="match status" value="1"/>
</dbReference>
<dbReference type="SUPFAM" id="SSF52058">
    <property type="entry name" value="L domain-like"/>
    <property type="match status" value="1"/>
</dbReference>
<name>A0AAD8JPF6_TARER</name>
<dbReference type="GO" id="GO:0005634">
    <property type="term" value="C:nucleus"/>
    <property type="evidence" value="ECO:0007669"/>
    <property type="project" value="UniProtKB-SubCell"/>
</dbReference>
<evidence type="ECO:0000256" key="9">
    <source>
        <dbReference type="ARBA" id="ARBA00024196"/>
    </source>
</evidence>
<evidence type="ECO:0000256" key="10">
    <source>
        <dbReference type="SAM" id="MobiDB-lite"/>
    </source>
</evidence>
<feature type="region of interest" description="Disordered" evidence="10">
    <location>
        <begin position="1075"/>
        <end position="1128"/>
    </location>
</feature>
<evidence type="ECO:0000256" key="5">
    <source>
        <dbReference type="ARBA" id="ARBA00022737"/>
    </source>
</evidence>
<comment type="similarity">
    <text evidence="9">Belongs to the U2 small nuclear ribonucleoprotein A family.</text>
</comment>
<evidence type="ECO:0000256" key="6">
    <source>
        <dbReference type="ARBA" id="ARBA00022782"/>
    </source>
</evidence>
<dbReference type="InterPro" id="IPR001611">
    <property type="entry name" value="Leu-rich_rpt"/>
</dbReference>
<feature type="compositionally biased region" description="Low complexity" evidence="10">
    <location>
        <begin position="1078"/>
        <end position="1100"/>
    </location>
</feature>
<sequence>MDTVSSFTGDTPPPRVTNSIAQLRRFSTALSTFINRYDALQTQIALVKSDIESKLPNQLVDVAEVNANPKQSPVTRLLETVCVQTITANPSEQSHAIATTRNFEATGDLYKSQVVDASKSYNKDGEEIDVLTKQAEQNPNRMAGKCEIGTLGTVCDQMVTSEEIGTWKKIEVVNVLKHSEEIDTLKKCDVLKTKHVEVDASNTTGETIPETCCDQIITHVVSEQNPGNCEPSQEYLRTPEQTDMCKNSEEICTLTVREETDTSNNSLISVLESLCRSMNYKEMKRHVAKHISEMIYLREEIAKALKLAEDPAKLVLDSIGKCHKKGSKGSRYAGKMASVLILECFAMISSDGIEIAKQDQRYAAAKAVLWRIHLIREGGLSHADEVDARGLLLLISGFGIPDYVFKIQDIVDLIRASNVKGIFPAICRSGFLISKIPEVIDFMVKNDLEVEAVDLAYAFGLEDMCHTRNILTTYLQKRLKFIQNGSSVQMLEAMKQQLFDLKSVKQCLESHNIDLSMLLPEFEVNEGIQNLEKEVNEGKLIQKGKFSENPNPQESKHACFGHENKPEQTNFCKNSEEIHTLKKHEETETSKKSVISVLESLCQTMSYKEMNKHVATHISEMIDLREEIAKALKLAKEPAKLVLNSIGKGYGFHQEHEKAGRLASVLILECFLMIGIEIVKRDREPAAIVAVIWRKRMIREGGLRHAEEVDARGLLLLISGFGIQDHVFTTEDITDLIRASNVNGISIALRRSVFLIPKMPEVISYMVKNDLEIEAVDLAYTFGLEDKCHPQNILTTYLHKKLKVIQNGSSVQMAMKQQLFDLESVKQCLESHNIDLPEFQINEKIQNLENEINEGKLLQKRKSSENSIHQESKRACFGHENMPHQHKHVLKMPNVVDASSCPEEVDDCKECEETVPETSCDQTIRAVPEATISEQSHNETVADCEQIHDNVRTPASLEEIDVSMKPEEVETLKKAEETVPETSCDQTIIAAPEAIVSEENPDGTVADCEQFHEHVRAPENLEEIDTFKKSDETIPESSCDQTVTAVSEAIVSGQSPSGMVTNCEQILEEIDVLKKPKASSTSKKPKAISTSKKPKASSTSKKPKAKSTSKKPEVTETPKVSSTSKKPELTDFCKNTEEIDTLKKHEETDAKKKATETGTSKNPVISVLEFLCQSMSSKEMKRHVADHISKMIHLRHEIAKALKLAKDPAKLVLDGIGRFYVQGCKAFCNGSGIHLKHQKSGRLASVLILECFVMISSDGIEIMKSDSELAAAEAVIWKERMIREGGLRHTEEVDARGLLLFISGFGIRDNDFTIQDITDLIRGSNVKEIATALRRSVVLIPKIPEVVDLMVKNNLEVEAVDIAYTFGLEDACRPQNLLSVYLRNKVKDIQNGSSFQTLEAMKQQLCDLQSVKQCLESHNIDPSVLLPEFKFNELIRNLEKEINEWNLTQKRKSSENPIQHEQKRACFGHENIQQHQQKRADHFDINPYTRSTPPSTRQFDLNPSNIYTPNYSLPSVCSAPAIPKNIHGPVANSLPRAFHGSYNQMVHPDNAQRYGWRGEYDQYYSRHGQTYDSPNDVRPYGSHGSYDQQHYSRHGQTYDMQPYCRPQGQTYESQLYCRPQGQTYESQLYCRPQGQTFESQQSRPQGLGMLEPFPRYVDTAPAFPGRRGPSSGLYGFADMVEKELLGFRSSEGIIGIKFIVLTRLFWGFSSRFTNPKHKQQRRTITMVRLTADLIWKSPHFFNALRERELDLRGNKIPTIENLGATEDQFDTIDLSDNEIVKLENFPHLNRLGTLLLNNNRITRINPNIGEFLPKLHSLVLTNNRLVNLVEIDPLASLPKLQYLSLLDNNITKKPNYRLYVIHKLKPLRLLDFKKVKQKERLEAAKLFASKEAEEEAKKLSVKTFVPGEVPNDEPKEEEPAKPVGPTPEQIIAIKAAIVNSQTLEEVARLEKALKSGQVPADLLTGNSSLSNATNNQNAADQATQENDGPADMEQE</sequence>
<keyword evidence="8" id="KW-0539">Nucleus</keyword>
<keyword evidence="5" id="KW-0677">Repeat</keyword>
<organism evidence="11 12">
    <name type="scientific">Tagetes erecta</name>
    <name type="common">African marigold</name>
    <dbReference type="NCBI Taxonomy" id="13708"/>
    <lineage>
        <taxon>Eukaryota</taxon>
        <taxon>Viridiplantae</taxon>
        <taxon>Streptophyta</taxon>
        <taxon>Embryophyta</taxon>
        <taxon>Tracheophyta</taxon>
        <taxon>Spermatophyta</taxon>
        <taxon>Magnoliopsida</taxon>
        <taxon>eudicotyledons</taxon>
        <taxon>Gunneridae</taxon>
        <taxon>Pentapetalae</taxon>
        <taxon>asterids</taxon>
        <taxon>campanulids</taxon>
        <taxon>Asterales</taxon>
        <taxon>Asteraceae</taxon>
        <taxon>Asteroideae</taxon>
        <taxon>Heliantheae alliance</taxon>
        <taxon>Tageteae</taxon>
        <taxon>Tagetes</taxon>
    </lineage>
</organism>
<comment type="caution">
    <text evidence="11">The sequence shown here is derived from an EMBL/GenBank/DDBJ whole genome shotgun (WGS) entry which is preliminary data.</text>
</comment>
<feature type="region of interest" description="Disordered" evidence="10">
    <location>
        <begin position="1903"/>
        <end position="1925"/>
    </location>
</feature>
<keyword evidence="7" id="KW-0287">Flowering</keyword>
<feature type="region of interest" description="Disordered" evidence="10">
    <location>
        <begin position="1954"/>
        <end position="1995"/>
    </location>
</feature>
<dbReference type="GO" id="GO:0030154">
    <property type="term" value="P:cell differentiation"/>
    <property type="evidence" value="ECO:0007669"/>
    <property type="project" value="UniProtKB-KW"/>
</dbReference>
<keyword evidence="3" id="KW-0217">Developmental protein</keyword>
<comment type="similarity">
    <text evidence="2">Belongs to the Frigida family.</text>
</comment>
<dbReference type="PANTHER" id="PTHR31791">
    <property type="entry name" value="FRIGIDA-LIKE PROTEIN 3-RELATED"/>
    <property type="match status" value="1"/>
</dbReference>
<protein>
    <submittedName>
        <fullName evidence="11">Uncharacterized protein</fullName>
    </submittedName>
</protein>
<evidence type="ECO:0000256" key="7">
    <source>
        <dbReference type="ARBA" id="ARBA00023089"/>
    </source>
</evidence>
<feature type="region of interest" description="Disordered" evidence="10">
    <location>
        <begin position="544"/>
        <end position="563"/>
    </location>
</feature>